<accession>A0A3A9IAH9</accession>
<proteinExistence type="predicted"/>
<comment type="caution">
    <text evidence="1">The sequence shown here is derived from an EMBL/GenBank/DDBJ whole genome shotgun (WGS) entry which is preliminary data.</text>
</comment>
<name>A0A3A9IAH9_AERVE</name>
<organism evidence="1 2">
    <name type="scientific">Aeromonas veronii</name>
    <dbReference type="NCBI Taxonomy" id="654"/>
    <lineage>
        <taxon>Bacteria</taxon>
        <taxon>Pseudomonadati</taxon>
        <taxon>Pseudomonadota</taxon>
        <taxon>Gammaproteobacteria</taxon>
        <taxon>Aeromonadales</taxon>
        <taxon>Aeromonadaceae</taxon>
        <taxon>Aeromonas</taxon>
    </lineage>
</organism>
<sequence>MMVRSDANYAIFIYFERGIIEYKNIKVAAGDGIALLAKDYFYDEYKFDFEGAMLINVYDLIPSGITGIEDANKKLGVFCWVPIIAWNNKVVIVPVYKVDPGTIPTQKKPQSITIIHSNVNSQIR</sequence>
<gene>
    <name evidence="1" type="ORF">D6R50_21060</name>
</gene>
<dbReference type="EMBL" id="RAWX01000005">
    <property type="protein sequence ID" value="RKJ85683.1"/>
    <property type="molecule type" value="Genomic_DNA"/>
</dbReference>
<reference evidence="1 2" key="1">
    <citation type="submission" date="2018-09" db="EMBL/GenBank/DDBJ databases">
        <title>Genome sequencing of Aeromonas veronii MS-17-88.</title>
        <authorList>
            <person name="Tekedar H.C."/>
            <person name="Arick M.A."/>
            <person name="Hsu C.-Y."/>
            <person name="Thrash A."/>
            <person name="Karsi A."/>
            <person name="Lawrence M.L."/>
            <person name="Abdelhamed H."/>
        </authorList>
    </citation>
    <scope>NUCLEOTIDE SEQUENCE [LARGE SCALE GENOMIC DNA]</scope>
    <source>
        <strain evidence="1 2">MS 17-88</strain>
    </source>
</reference>
<evidence type="ECO:0000313" key="2">
    <source>
        <dbReference type="Proteomes" id="UP000281725"/>
    </source>
</evidence>
<dbReference type="AlphaFoldDB" id="A0A3A9IAH9"/>
<dbReference type="Proteomes" id="UP000281725">
    <property type="component" value="Unassembled WGS sequence"/>
</dbReference>
<protein>
    <submittedName>
        <fullName evidence="1">Uncharacterized protein</fullName>
    </submittedName>
</protein>
<evidence type="ECO:0000313" key="1">
    <source>
        <dbReference type="EMBL" id="RKJ85683.1"/>
    </source>
</evidence>